<dbReference type="RefSeq" id="WP_003632719.1">
    <property type="nucleotide sequence ID" value="NC_013861.1"/>
</dbReference>
<dbReference type="Proteomes" id="UP000001060">
    <property type="component" value="Chromosome"/>
</dbReference>
<dbReference type="AlphaFoldDB" id="D3HQ47"/>
<dbReference type="OrthoDB" id="5652009at2"/>
<dbReference type="KEGG" id="llo:LLO_0674"/>
<gene>
    <name evidence="2" type="ordered locus">LLO_0674</name>
</gene>
<dbReference type="eggNOG" id="ENOG5030RW0">
    <property type="taxonomic scope" value="Bacteria"/>
</dbReference>
<evidence type="ECO:0000313" key="2">
    <source>
        <dbReference type="EMBL" id="CBJ11012.1"/>
    </source>
</evidence>
<dbReference type="EMBL" id="FN650140">
    <property type="protein sequence ID" value="CBJ11012.1"/>
    <property type="molecule type" value="Genomic_DNA"/>
</dbReference>
<keyword evidence="3" id="KW-1185">Reference proteome</keyword>
<evidence type="ECO:0000256" key="1">
    <source>
        <dbReference type="SAM" id="Coils"/>
    </source>
</evidence>
<dbReference type="HOGENOM" id="CLU_488167_0_0_6"/>
<evidence type="ECO:0000313" key="3">
    <source>
        <dbReference type="Proteomes" id="UP000001060"/>
    </source>
</evidence>
<reference evidence="2 3" key="1">
    <citation type="journal article" date="2010" name="PLoS Genet.">
        <title>Analysis of the Legionella longbeachae genome and transcriptome uncovers unique strategies to cause Legionnaires' disease.</title>
        <authorList>
            <person name="Cazalet C."/>
            <person name="Gomez-Valero L."/>
            <person name="Rusniok C."/>
            <person name="Lomma M."/>
            <person name="Dervins-Ravault D."/>
            <person name="Newton H."/>
            <person name="Sansom F."/>
            <person name="Jarraud S."/>
            <person name="Zidane N."/>
            <person name="Ma L."/>
            <person name="Bouchier C."/>
            <person name="Etienne J."/>
            <person name="Hartland E."/>
            <person name="Buchrieser C."/>
        </authorList>
    </citation>
    <scope>NUCLEOTIDE SEQUENCE [LARGE SCALE GENOMIC DNA]</scope>
    <source>
        <strain evidence="2 3">NSW150</strain>
    </source>
</reference>
<keyword evidence="1" id="KW-0175">Coiled coil</keyword>
<feature type="coiled-coil region" evidence="1">
    <location>
        <begin position="292"/>
        <end position="359"/>
    </location>
</feature>
<sequence>MKFKNITLEELMKKIRALKKDVDCHPMWGTIFLTITPNQNKELPLERAYKPNHNYAGTISQYHQNQRNNKNFVQKAEEKLRKNNFYGQFYNNNEASLKSHLNLNNIGELDEQIVLGLIKLLIDEAESNQNGAKFFFKIIDPRCHDDNRFKNTDQITIYFDKYSSLSDIISLSQKIESYLSNKIPDNKIKLGPKDSFGFNSFVSARFDTNKLLAEYCQYPFFDLELKKFFDRYSIDELHHIPIGALEAVFNKIITSEHITNLGNREHKALSEQDSQFVQGEFDMMVYSPINYLNAVEENNAVKEKQKREIEQVNEIKEKIYKFDFNFSSCNSKEEINEQLKEKSQELVRYAESLLQLKKTVESVIYNAILEVIHQKHLQLQDAAQLSLGNFEAPTFPVSVEESEQILNNPNLNPKAVKKLEQLLIKIKDKANELTDLDPLTQAKKRVALSLYRELNKEFQQYKSGKTNFENFKTHCDNWIREARPTLEIHRDGGWKELFVNILKTIVSLGSVPLYNYWNSQGTCFYSPVKTDSINRVEKVGNAINDLQEEADLPPLCGF</sequence>
<proteinExistence type="predicted"/>
<protein>
    <submittedName>
        <fullName evidence="2">Uncharacterized protein</fullName>
    </submittedName>
</protein>
<organism evidence="2 3">
    <name type="scientific">Legionella longbeachae serogroup 1 (strain NSW150)</name>
    <dbReference type="NCBI Taxonomy" id="661367"/>
    <lineage>
        <taxon>Bacteria</taxon>
        <taxon>Pseudomonadati</taxon>
        <taxon>Pseudomonadota</taxon>
        <taxon>Gammaproteobacteria</taxon>
        <taxon>Legionellales</taxon>
        <taxon>Legionellaceae</taxon>
        <taxon>Legionella</taxon>
    </lineage>
</organism>
<dbReference type="GeneID" id="40924912"/>
<name>D3HQ47_LEGLN</name>
<accession>D3HQ47</accession>